<feature type="region of interest" description="Disordered" evidence="1">
    <location>
        <begin position="142"/>
        <end position="162"/>
    </location>
</feature>
<feature type="chain" id="PRO_5021875745" evidence="2">
    <location>
        <begin position="36"/>
        <end position="652"/>
    </location>
</feature>
<dbReference type="Pfam" id="PF07587">
    <property type="entry name" value="PSD1"/>
    <property type="match status" value="1"/>
</dbReference>
<dbReference type="InterPro" id="IPR011444">
    <property type="entry name" value="DUF1549"/>
</dbReference>
<protein>
    <submittedName>
        <fullName evidence="6">Planctomycete cytochrome C</fullName>
    </submittedName>
</protein>
<reference evidence="6 7" key="1">
    <citation type="submission" date="2019-02" db="EMBL/GenBank/DDBJ databases">
        <title>Deep-cultivation of Planctomycetes and their phenomic and genomic characterization uncovers novel biology.</title>
        <authorList>
            <person name="Wiegand S."/>
            <person name="Jogler M."/>
            <person name="Boedeker C."/>
            <person name="Pinto D."/>
            <person name="Vollmers J."/>
            <person name="Rivas-Marin E."/>
            <person name="Kohn T."/>
            <person name="Peeters S.H."/>
            <person name="Heuer A."/>
            <person name="Rast P."/>
            <person name="Oberbeckmann S."/>
            <person name="Bunk B."/>
            <person name="Jeske O."/>
            <person name="Meyerdierks A."/>
            <person name="Storesund J.E."/>
            <person name="Kallscheuer N."/>
            <person name="Luecker S."/>
            <person name="Lage O.M."/>
            <person name="Pohl T."/>
            <person name="Merkel B.J."/>
            <person name="Hornburger P."/>
            <person name="Mueller R.-W."/>
            <person name="Bruemmer F."/>
            <person name="Labrenz M."/>
            <person name="Spormann A.M."/>
            <person name="Op den Camp H."/>
            <person name="Overmann J."/>
            <person name="Amann R."/>
            <person name="Jetten M.S.M."/>
            <person name="Mascher T."/>
            <person name="Medema M.H."/>
            <person name="Devos D.P."/>
            <person name="Kaster A.-K."/>
            <person name="Ovreas L."/>
            <person name="Rohde M."/>
            <person name="Galperin M.Y."/>
            <person name="Jogler C."/>
        </authorList>
    </citation>
    <scope>NUCLEOTIDE SEQUENCE [LARGE SCALE GENOMIC DNA]</scope>
    <source>
        <strain evidence="6 7">Pan181</strain>
    </source>
</reference>
<evidence type="ECO:0000313" key="7">
    <source>
        <dbReference type="Proteomes" id="UP000315750"/>
    </source>
</evidence>
<dbReference type="Pfam" id="PF07635">
    <property type="entry name" value="PSCyt1"/>
    <property type="match status" value="1"/>
</dbReference>
<dbReference type="RefSeq" id="WP_145246544.1">
    <property type="nucleotide sequence ID" value="NZ_CP036278.1"/>
</dbReference>
<dbReference type="InterPro" id="IPR022655">
    <property type="entry name" value="DUF1553"/>
</dbReference>
<sequence precursor="true">MNQMCGLLGSGWKEWMRCLGGLAVVWGLLASAAMAAEPAAIDFAHQIVPVLRKHCASCHAGKKAEGGFSINTRELVLDAGVVEPGKSDDSYLLDLITTDDSDLQMPPAGNPRVPATAVAAIRQWVDSGLPWEPGFSFAGDAYEPPLAPRRPTLPPSRDGREHPIDRIIDTQLASQQTTSPELIDDATFYRRVSLDLVGLLPVAAEVEKFVADSSPTKREDLVEQLLDNRSAYAQHWLTFWNDMLRNDYVGTGYIDGGRKPIHQWLYRSLLENKPYDQFVRELIAPTDESAGFIRGIKWRGAVNSSQTQEIQFSQNVSQVFLGINLKCASCHDSFIDRWTLQETYDLAALYSERPLEIHRCDKPTGKFASGAWLFPELGQVDASAPQPERLQQLSQLLTDPENGRFARTIVNRLWYRLMGRGIVHPVDAMQTKPWNEDLLDQLATELVDSGYDLKHVLQLIVTSQAYQSQTALLRQPPAAGEYHYHGPIAKRMTAEQFVDAVWQITGTGPQQPHAQAAAMLTAAGDTQAGAAGIYRAALVESDLLMRSLGRPNREQVVTSRPELLTTLQALDLSNSPILVATLRKGAENVVQKYPPEQCEQFVNDLYLQALSRMPTQSERDIALEIVGAPMSVEGCEDLLWAVLMLPEFQIVR</sequence>
<dbReference type="PANTHER" id="PTHR35889">
    <property type="entry name" value="CYCLOINULO-OLIGOSACCHARIDE FRUCTANOTRANSFERASE-RELATED"/>
    <property type="match status" value="1"/>
</dbReference>
<dbReference type="InterPro" id="IPR011429">
    <property type="entry name" value="Cyt_c_Planctomycete-type"/>
</dbReference>
<evidence type="ECO:0000313" key="6">
    <source>
        <dbReference type="EMBL" id="QDU55725.1"/>
    </source>
</evidence>
<evidence type="ECO:0000259" key="4">
    <source>
        <dbReference type="Pfam" id="PF07587"/>
    </source>
</evidence>
<dbReference type="PANTHER" id="PTHR35889:SF3">
    <property type="entry name" value="F-BOX DOMAIN-CONTAINING PROTEIN"/>
    <property type="match status" value="1"/>
</dbReference>
<dbReference type="KEGG" id="amuc:Pan181_19190"/>
<feature type="domain" description="Cytochrome C Planctomycete-type" evidence="5">
    <location>
        <begin position="55"/>
        <end position="109"/>
    </location>
</feature>
<keyword evidence="7" id="KW-1185">Reference proteome</keyword>
<evidence type="ECO:0000259" key="5">
    <source>
        <dbReference type="Pfam" id="PF07635"/>
    </source>
</evidence>
<dbReference type="AlphaFoldDB" id="A0A518ALW7"/>
<dbReference type="EMBL" id="CP036278">
    <property type="protein sequence ID" value="QDU55725.1"/>
    <property type="molecule type" value="Genomic_DNA"/>
</dbReference>
<evidence type="ECO:0000256" key="1">
    <source>
        <dbReference type="SAM" id="MobiDB-lite"/>
    </source>
</evidence>
<dbReference type="Pfam" id="PF07583">
    <property type="entry name" value="PSCyt2"/>
    <property type="match status" value="1"/>
</dbReference>
<keyword evidence="2" id="KW-0732">Signal</keyword>
<name>A0A518ALW7_9BACT</name>
<feature type="domain" description="DUF1549" evidence="3">
    <location>
        <begin position="163"/>
        <end position="351"/>
    </location>
</feature>
<dbReference type="Proteomes" id="UP000315750">
    <property type="component" value="Chromosome"/>
</dbReference>
<feature type="compositionally biased region" description="Pro residues" evidence="1">
    <location>
        <begin position="145"/>
        <end position="154"/>
    </location>
</feature>
<proteinExistence type="predicted"/>
<evidence type="ECO:0000256" key="2">
    <source>
        <dbReference type="SAM" id="SignalP"/>
    </source>
</evidence>
<gene>
    <name evidence="6" type="ORF">Pan181_19190</name>
</gene>
<feature type="signal peptide" evidence="2">
    <location>
        <begin position="1"/>
        <end position="35"/>
    </location>
</feature>
<feature type="domain" description="DUF1553" evidence="4">
    <location>
        <begin position="392"/>
        <end position="624"/>
    </location>
</feature>
<organism evidence="6 7">
    <name type="scientific">Aeoliella mucimassa</name>
    <dbReference type="NCBI Taxonomy" id="2527972"/>
    <lineage>
        <taxon>Bacteria</taxon>
        <taxon>Pseudomonadati</taxon>
        <taxon>Planctomycetota</taxon>
        <taxon>Planctomycetia</taxon>
        <taxon>Pirellulales</taxon>
        <taxon>Lacipirellulaceae</taxon>
        <taxon>Aeoliella</taxon>
    </lineage>
</organism>
<accession>A0A518ALW7</accession>
<evidence type="ECO:0000259" key="3">
    <source>
        <dbReference type="Pfam" id="PF07583"/>
    </source>
</evidence>
<dbReference type="OrthoDB" id="127107at2"/>